<dbReference type="KEGG" id="emc:129333236"/>
<comment type="function">
    <text evidence="14">Cadherins are calcium-dependent cell adhesion proteins.</text>
</comment>
<evidence type="ECO:0000256" key="1">
    <source>
        <dbReference type="ARBA" id="ARBA00004251"/>
    </source>
</evidence>
<dbReference type="GO" id="GO:0016477">
    <property type="term" value="P:cell migration"/>
    <property type="evidence" value="ECO:0007669"/>
    <property type="project" value="TreeGrafter"/>
</dbReference>
<dbReference type="InterPro" id="IPR002126">
    <property type="entry name" value="Cadherin-like_dom"/>
</dbReference>
<dbReference type="CDD" id="cd11304">
    <property type="entry name" value="Cadherin_repeat"/>
    <property type="match status" value="3"/>
</dbReference>
<sequence length="497" mass="55404">MNISEAAPIGTIVGKILADDGDIGDNAAMKYEIEGHASHIFDIDTNNETQEGIVILKKRVDYENRSRYEITVKGVNRHIDERFLQDGPFEDSAILKISVEDADEPPVFTSKEYAMEISEGAVVGSFVGTVSARDPDNANSPIRYSIVPSKYLNRRFSVNAHNGTIIVTKPLDREIAPLQYLIVTATESMNPKQISNVNVSIQVVDVNEYWPELSEYYEIYVCENAKFGQLIQTISAVDKDNPMENHHHFSFFSLAEATNSSSFAVKDNQNNTAGILTRSNDFHRQEQSVFALPILIADNGIPSLTSTSTLTVFVCDCDTEANLRFCRYGALGISVEAFVAIVACTLIILVFVLAILAFRQQRKQSLFHEKGEEFRENIVKYDDEGGGEQDTKAFDMATLRNQSVLREHKPRRNVTTQIQSLYRQSLQVGPESAVFREFISQKLEEANSDPDVPPYDSLQTYAFEGDGSVAGSLSSLGSSSFDLDVNYEDFVQLGFKQ</sequence>
<dbReference type="GO" id="GO:0007156">
    <property type="term" value="P:homophilic cell adhesion via plasma membrane adhesion molecules"/>
    <property type="evidence" value="ECO:0007669"/>
    <property type="project" value="InterPro"/>
</dbReference>
<dbReference type="GO" id="GO:0007043">
    <property type="term" value="P:cell-cell junction assembly"/>
    <property type="evidence" value="ECO:0007669"/>
    <property type="project" value="TreeGrafter"/>
</dbReference>
<feature type="domain" description="Cadherin" evidence="16">
    <location>
        <begin position="109"/>
        <end position="213"/>
    </location>
</feature>
<dbReference type="AlphaFoldDB" id="A0AA97JMP7"/>
<evidence type="ECO:0000256" key="13">
    <source>
        <dbReference type="RuleBase" id="RU003318"/>
    </source>
</evidence>
<evidence type="ECO:0000256" key="3">
    <source>
        <dbReference type="ARBA" id="ARBA00022692"/>
    </source>
</evidence>
<dbReference type="GO" id="GO:0008013">
    <property type="term" value="F:beta-catenin binding"/>
    <property type="evidence" value="ECO:0007669"/>
    <property type="project" value="TreeGrafter"/>
</dbReference>
<dbReference type="GO" id="GO:0016339">
    <property type="term" value="P:calcium-dependent cell-cell adhesion via plasma membrane cell adhesion molecules"/>
    <property type="evidence" value="ECO:0007669"/>
    <property type="project" value="TreeGrafter"/>
</dbReference>
<dbReference type="SUPFAM" id="SSF49313">
    <property type="entry name" value="Cadherin-like"/>
    <property type="match status" value="3"/>
</dbReference>
<feature type="transmembrane region" description="Helical" evidence="15">
    <location>
        <begin position="337"/>
        <end position="358"/>
    </location>
</feature>
<accession>A0AA97JMP7</accession>
<dbReference type="InterPro" id="IPR015919">
    <property type="entry name" value="Cadherin-like_sf"/>
</dbReference>
<dbReference type="GO" id="GO:0034332">
    <property type="term" value="P:adherens junction organization"/>
    <property type="evidence" value="ECO:0007669"/>
    <property type="project" value="TreeGrafter"/>
</dbReference>
<evidence type="ECO:0000256" key="5">
    <source>
        <dbReference type="ARBA" id="ARBA00022729"/>
    </source>
</evidence>
<evidence type="ECO:0000256" key="15">
    <source>
        <dbReference type="SAM" id="Phobius"/>
    </source>
</evidence>
<dbReference type="PROSITE" id="PS50268">
    <property type="entry name" value="CADHERIN_2"/>
    <property type="match status" value="3"/>
</dbReference>
<dbReference type="Gene3D" id="4.10.900.10">
    <property type="entry name" value="TCF3-CBD (Catenin binding domain)"/>
    <property type="match status" value="1"/>
</dbReference>
<dbReference type="Pfam" id="PF00028">
    <property type="entry name" value="Cadherin"/>
    <property type="match status" value="3"/>
</dbReference>
<gene>
    <name evidence="18" type="primary">CDH19</name>
</gene>
<dbReference type="PANTHER" id="PTHR24027:SF323">
    <property type="entry name" value="CADHERIN-19"/>
    <property type="match status" value="1"/>
</dbReference>
<dbReference type="FunFam" id="2.60.40.60:FF:000014">
    <property type="entry name" value="Cadherin 8"/>
    <property type="match status" value="1"/>
</dbReference>
<dbReference type="GO" id="GO:0044331">
    <property type="term" value="P:cell-cell adhesion mediated by cadherin"/>
    <property type="evidence" value="ECO:0007669"/>
    <property type="project" value="TreeGrafter"/>
</dbReference>
<dbReference type="Gene3D" id="2.60.40.60">
    <property type="entry name" value="Cadherins"/>
    <property type="match status" value="3"/>
</dbReference>
<evidence type="ECO:0000256" key="11">
    <source>
        <dbReference type="ARBA" id="ARBA00023180"/>
    </source>
</evidence>
<dbReference type="CTD" id="28513"/>
<protein>
    <submittedName>
        <fullName evidence="18">Cadherin-19</fullName>
    </submittedName>
</protein>
<keyword evidence="9 15" id="KW-1133">Transmembrane helix</keyword>
<evidence type="ECO:0000256" key="4">
    <source>
        <dbReference type="ARBA" id="ARBA00022723"/>
    </source>
</evidence>
<evidence type="ECO:0000313" key="18">
    <source>
        <dbReference type="RefSeq" id="XP_054840735.1"/>
    </source>
</evidence>
<feature type="domain" description="Cadherin" evidence="16">
    <location>
        <begin position="3"/>
        <end position="108"/>
    </location>
</feature>
<keyword evidence="8 13" id="KW-0130">Cell adhesion</keyword>
<dbReference type="GeneID" id="129333236"/>
<organism evidence="17 18">
    <name type="scientific">Eublepharis macularius</name>
    <name type="common">Leopard gecko</name>
    <name type="synonym">Cyrtodactylus macularius</name>
    <dbReference type="NCBI Taxonomy" id="481883"/>
    <lineage>
        <taxon>Eukaryota</taxon>
        <taxon>Metazoa</taxon>
        <taxon>Chordata</taxon>
        <taxon>Craniata</taxon>
        <taxon>Vertebrata</taxon>
        <taxon>Euteleostomi</taxon>
        <taxon>Lepidosauria</taxon>
        <taxon>Squamata</taxon>
        <taxon>Bifurcata</taxon>
        <taxon>Gekkota</taxon>
        <taxon>Eublepharidae</taxon>
        <taxon>Eublepharinae</taxon>
        <taxon>Eublepharis</taxon>
    </lineage>
</organism>
<keyword evidence="17" id="KW-1185">Reference proteome</keyword>
<evidence type="ECO:0000259" key="16">
    <source>
        <dbReference type="PROSITE" id="PS50268"/>
    </source>
</evidence>
<keyword evidence="7 12" id="KW-0106">Calcium</keyword>
<keyword evidence="3 13" id="KW-0812">Transmembrane</keyword>
<evidence type="ECO:0000256" key="6">
    <source>
        <dbReference type="ARBA" id="ARBA00022737"/>
    </source>
</evidence>
<dbReference type="PANTHER" id="PTHR24027">
    <property type="entry name" value="CADHERIN-23"/>
    <property type="match status" value="1"/>
</dbReference>
<keyword evidence="2" id="KW-1003">Cell membrane</keyword>
<keyword evidence="5" id="KW-0732">Signal</keyword>
<evidence type="ECO:0000256" key="7">
    <source>
        <dbReference type="ARBA" id="ARBA00022837"/>
    </source>
</evidence>
<dbReference type="Proteomes" id="UP001190640">
    <property type="component" value="Chromosome 7"/>
</dbReference>
<comment type="subcellular location">
    <subcellularLocation>
        <location evidence="1 13">Cell membrane</location>
        <topology evidence="1 13">Single-pass type I membrane protein</topology>
    </subcellularLocation>
</comment>
<dbReference type="SMART" id="SM00112">
    <property type="entry name" value="CA"/>
    <property type="match status" value="3"/>
</dbReference>
<keyword evidence="10 15" id="KW-0472">Membrane</keyword>
<dbReference type="FunFam" id="2.60.40.60:FF:000017">
    <property type="entry name" value="Cadherin 24"/>
    <property type="match status" value="1"/>
</dbReference>
<name>A0AA97JMP7_EUBMA</name>
<evidence type="ECO:0000256" key="10">
    <source>
        <dbReference type="ARBA" id="ARBA00023136"/>
    </source>
</evidence>
<evidence type="ECO:0000313" key="17">
    <source>
        <dbReference type="Proteomes" id="UP001190640"/>
    </source>
</evidence>
<reference evidence="18" key="1">
    <citation type="submission" date="2025-08" db="UniProtKB">
        <authorList>
            <consortium name="RefSeq"/>
        </authorList>
    </citation>
    <scope>IDENTIFICATION</scope>
    <source>
        <tissue evidence="18">Blood</tissue>
    </source>
</reference>
<evidence type="ECO:0000256" key="9">
    <source>
        <dbReference type="ARBA" id="ARBA00022989"/>
    </source>
</evidence>
<dbReference type="InterPro" id="IPR027397">
    <property type="entry name" value="Catenin-bd_sf"/>
</dbReference>
<evidence type="ECO:0000256" key="2">
    <source>
        <dbReference type="ARBA" id="ARBA00022475"/>
    </source>
</evidence>
<dbReference type="GO" id="GO:0005509">
    <property type="term" value="F:calcium ion binding"/>
    <property type="evidence" value="ECO:0007669"/>
    <property type="project" value="UniProtKB-UniRule"/>
</dbReference>
<dbReference type="GO" id="GO:0000902">
    <property type="term" value="P:cell morphogenesis"/>
    <property type="evidence" value="ECO:0007669"/>
    <property type="project" value="TreeGrafter"/>
</dbReference>
<keyword evidence="6" id="KW-0677">Repeat</keyword>
<dbReference type="Pfam" id="PF01049">
    <property type="entry name" value="CADH_Y-type_LIR"/>
    <property type="match status" value="1"/>
</dbReference>
<keyword evidence="4" id="KW-0479">Metal-binding</keyword>
<proteinExistence type="predicted"/>
<dbReference type="GO" id="GO:0016342">
    <property type="term" value="C:catenin complex"/>
    <property type="evidence" value="ECO:0007669"/>
    <property type="project" value="TreeGrafter"/>
</dbReference>
<dbReference type="RefSeq" id="XP_054840735.1">
    <property type="nucleotide sequence ID" value="XM_054984760.1"/>
</dbReference>
<feature type="domain" description="Cadherin" evidence="16">
    <location>
        <begin position="213"/>
        <end position="325"/>
    </location>
</feature>
<evidence type="ECO:0000256" key="8">
    <source>
        <dbReference type="ARBA" id="ARBA00022889"/>
    </source>
</evidence>
<dbReference type="GO" id="GO:0045296">
    <property type="term" value="F:cadherin binding"/>
    <property type="evidence" value="ECO:0007669"/>
    <property type="project" value="TreeGrafter"/>
</dbReference>
<dbReference type="PRINTS" id="PR00205">
    <property type="entry name" value="CADHERIN"/>
</dbReference>
<dbReference type="GO" id="GO:0005912">
    <property type="term" value="C:adherens junction"/>
    <property type="evidence" value="ECO:0007669"/>
    <property type="project" value="TreeGrafter"/>
</dbReference>
<keyword evidence="11" id="KW-0325">Glycoprotein</keyword>
<evidence type="ECO:0000256" key="12">
    <source>
        <dbReference type="PROSITE-ProRule" id="PRU00043"/>
    </source>
</evidence>
<dbReference type="InterPro" id="IPR039808">
    <property type="entry name" value="Cadherin"/>
</dbReference>
<dbReference type="FunFam" id="2.60.40.60:FF:000012">
    <property type="entry name" value="Cadherin 24"/>
    <property type="match status" value="1"/>
</dbReference>
<evidence type="ECO:0000256" key="14">
    <source>
        <dbReference type="RuleBase" id="RU004357"/>
    </source>
</evidence>
<dbReference type="InterPro" id="IPR000233">
    <property type="entry name" value="Cadherin_Y-type_LIR"/>
</dbReference>